<evidence type="ECO:0000313" key="3">
    <source>
        <dbReference type="Proteomes" id="UP000704176"/>
    </source>
</evidence>
<gene>
    <name evidence="2" type="ORF">K9B37_09455</name>
</gene>
<dbReference type="RefSeq" id="WP_224312837.1">
    <property type="nucleotide sequence ID" value="NZ_JAIRBM010000006.1"/>
</dbReference>
<feature type="region of interest" description="Disordered" evidence="1">
    <location>
        <begin position="36"/>
        <end position="63"/>
    </location>
</feature>
<dbReference type="SMART" id="SM00710">
    <property type="entry name" value="PbH1"/>
    <property type="match status" value="8"/>
</dbReference>
<feature type="non-terminal residue" evidence="2">
    <location>
        <position position="1834"/>
    </location>
</feature>
<dbReference type="InterPro" id="IPR006626">
    <property type="entry name" value="PbH1"/>
</dbReference>
<evidence type="ECO:0008006" key="4">
    <source>
        <dbReference type="Google" id="ProtNLM"/>
    </source>
</evidence>
<dbReference type="Proteomes" id="UP000704176">
    <property type="component" value="Unassembled WGS sequence"/>
</dbReference>
<proteinExistence type="predicted"/>
<keyword evidence="3" id="KW-1185">Reference proteome</keyword>
<name>A0ABS7VLU6_9HYPH</name>
<feature type="region of interest" description="Disordered" evidence="1">
    <location>
        <begin position="177"/>
        <end position="217"/>
    </location>
</feature>
<dbReference type="EMBL" id="JAIRBM010000006">
    <property type="protein sequence ID" value="MBZ6076506.1"/>
    <property type="molecule type" value="Genomic_DNA"/>
</dbReference>
<accession>A0ABS7VLU6</accession>
<protein>
    <recommendedName>
        <fullName evidence="4">Cadherin domain-containing protein</fullName>
    </recommendedName>
</protein>
<feature type="compositionally biased region" description="Polar residues" evidence="1">
    <location>
        <begin position="204"/>
        <end position="215"/>
    </location>
</feature>
<organism evidence="2 3">
    <name type="scientific">Microvirga puerhi</name>
    <dbReference type="NCBI Taxonomy" id="2876078"/>
    <lineage>
        <taxon>Bacteria</taxon>
        <taxon>Pseudomonadati</taxon>
        <taxon>Pseudomonadota</taxon>
        <taxon>Alphaproteobacteria</taxon>
        <taxon>Hyphomicrobiales</taxon>
        <taxon>Methylobacteriaceae</taxon>
        <taxon>Microvirga</taxon>
    </lineage>
</organism>
<feature type="compositionally biased region" description="Basic and acidic residues" evidence="1">
    <location>
        <begin position="39"/>
        <end position="50"/>
    </location>
</feature>
<evidence type="ECO:0000313" key="2">
    <source>
        <dbReference type="EMBL" id="MBZ6076506.1"/>
    </source>
</evidence>
<reference evidence="2 3" key="1">
    <citation type="submission" date="2021-09" db="EMBL/GenBank/DDBJ databases">
        <title>The complete genome sequence of a new microorganism.</title>
        <authorList>
            <person name="Zi Z."/>
        </authorList>
    </citation>
    <scope>NUCLEOTIDE SEQUENCE [LARGE SCALE GENOMIC DNA]</scope>
    <source>
        <strain evidence="2 3">WGZ8</strain>
    </source>
</reference>
<comment type="caution">
    <text evidence="2">The sequence shown here is derived from an EMBL/GenBank/DDBJ whole genome shotgun (WGS) entry which is preliminary data.</text>
</comment>
<sequence>MNKPVFDKALINDAIQLDDVGGLNAADSIAEMTIGDVAASRDEDEARRVPLSEPSDQDESRRQVVLDTEQKAGATIADVEGTDAEHTAGPLVTATPRVTDHSVDLPNDKAAYDVKAEFAGVEKAPWEAATLSDSTIVYEAGAADATVGSMSDGSEPSSAKGNSAVILTDSALFADPSANTLAGPSGGDTPAPPPPPPTTIGTFSGATTIDENPSSGKGLGTLIGDDDGYGHKFESVTGEAVRVVFSNGQYNVLVNDAYLYKYDYETAPNHQVKALVKSWTMDVDTGLSSSTYQTLTFTLNDVSEPPILGFNGTLQVLENQVGYVVGEITINDIEGYGTGNVGIAISDPRFGARLQNGKWYLVTRDTAEGKSGIDYETTPNHTLTVTIAVTNTAGHTGYETLTLSVLDGPDAPTGVSIAYPDGKGVPEDTAGIKIGTLSGIDPDQTPTTFTYQIIDSQFETYKYTDWYEIKNVNELWLKPGISLDYERFSILGAPIQIKVTDGTGLSTNVGLSLKVEDLPENPHDIYLSVEMAGGVIPENTKGQRVALVGAIDDFADRPNLIYWIEPSVGGQYFTLSQSSNASIWELFAKPDANIDYEALASSNFKIPVKIYVKDPATGYTTSQTFNVDISDVDEPTTLTFAGQTSYTARATGDEANPFVGVTLTNPDGGDPVTLTIAFKESDGVLSNMFTHNGVTVTSSSSGGIITYTLVGQAATLNTFLDSVGFNPMDRNNGPDVVTKFTFTVTDAPYATITSADAIQVTSYTNSAPQFSVDPGKKDFIAKSINETVAPFEGVSLFDTENDEITVTISFTKANGDLIGMTSRAGVTLVNDVTSGTVRTFTVKGLAADLQSYFDTILFDPKDSTSGTNVVTTFSFTVADASHTAAPFDNVISVTATSVNNAPDLTVVGPRSFTTAATGGLATPFGGVTVSDGENDQVTLTIMFADGDGALGGLGSRNGVTVLSNSTTGSIRTVTLKGLASDLNTYLDGVTFDPTNRASGANVITKFTFTVKDDTNSAAGYSDLIQVISDATNAAPTFSVSGPSTFTTASIGGVVNPFTGINLADVNGDLITLTIAFTNSNGALSGMLSHGNVSVIDNDVAGGIRTYSLTGSAADLQTFLDGITFDPADRKVADFTTNFSFTVKDDLHTPIAFNNAINVVAVVSQTAPTFAVTGPTSFTAAAVGQTVNPFAGVSLDDRDGDQVTLTIKFADGDGVLFNISDRDGVTVYGNTATGGFRTITLKGLASDLSTYLDSVAFDPTDRSSGNNVSTKFTFTVKDDWHTATVYSDAIEVISTPASSPSNASPTLVVAGPTSFTTAASGGLAVPFGGITLADSDGDLITIRIAFADADGVLGALGNRDGVTVLDNVVTGGIRTVTLKGSAASLNNYLDGVTFDPTDRASGADIATKFSFLVMDDYHNGLGNGYSDAITVISTTTPPSNNTAPTLAVTGPTSFTTAANGGLATPFGGVTLADNEGDRITLTIAFTDTEGTLGGVGAHDNVSVISNTVSGGIRTVTLMGSASDLNTYLDIVTFNPTDRAAGPNVTTNFTFTVKDGTHTATSYTNAIQVVSDANNVAPTLSVTGPTSFTTAATGGLATPFGGVTLADNDGDQITLTTAFTDTDGALGGLGDRNGVTIVSNVVSGGIRTVTLKGSAASLNTYLDGVTFDPADRVSGADVSTKFTFTVSDGLHTTDTYGNAIEVISTTTPPSNNTAPTFVVTGPTSFTTAANSGLATPFGGVTLADADGDQVTITIKFTDLDGALGGLGNRNGVTVIDNTASGGLRTVTLKGLASDLNTYLDGVTFNPTDRGPGPNVTTNFTFTVKDDSHTATAYTNA</sequence>
<evidence type="ECO:0000256" key="1">
    <source>
        <dbReference type="SAM" id="MobiDB-lite"/>
    </source>
</evidence>